<evidence type="ECO:0000313" key="2">
    <source>
        <dbReference type="Proteomes" id="UP001139171"/>
    </source>
</evidence>
<keyword evidence="2" id="KW-1185">Reference proteome</keyword>
<sequence>MDNILSESWFSKNDFTVEEAALLLVNEDPLDIERIDNLKHMNFEKWKAAMNYLSQMMMDIRRGKLQTTYLIVLNMNENGKVIGDEIGCDVNRHKPMAKNLTSIDLDSFYQWAIAYQISNVSFFQLRMPDEDKLMSAWDFISSFESSINDTAKSLCKLIRDNNIFLYEVDPAHGVHPYSSSRHKTAFEALGLVASGVAIAWRGCTQDPFFERVPSTLWYSDEGIKFAYERIRFDKYQIEQNLTMHSEYENTVSWSEFAGKETSLMFIAGLAIALEKSSPGFKHGCKMNKSAIANAAIKAINDYGIGTEINPKTLTNLINVALKNHVPNLNSPSQGESK</sequence>
<organism evidence="1 2">
    <name type="scientific">Limnobaculum eriocheiris</name>
    <dbReference type="NCBI Taxonomy" id="2897391"/>
    <lineage>
        <taxon>Bacteria</taxon>
        <taxon>Pseudomonadati</taxon>
        <taxon>Pseudomonadota</taxon>
        <taxon>Gammaproteobacteria</taxon>
        <taxon>Enterobacterales</taxon>
        <taxon>Budviciaceae</taxon>
        <taxon>Limnobaculum</taxon>
    </lineage>
</organism>
<gene>
    <name evidence="1" type="ORF">LPW36_04820</name>
</gene>
<dbReference type="RefSeq" id="WP_230608310.1">
    <property type="nucleotide sequence ID" value="NZ_JAJNAG010000006.1"/>
</dbReference>
<dbReference type="EMBL" id="JAJNAG010000006">
    <property type="protein sequence ID" value="MCD1125353.1"/>
    <property type="molecule type" value="Genomic_DNA"/>
</dbReference>
<comment type="caution">
    <text evidence="1">The sequence shown here is derived from an EMBL/GenBank/DDBJ whole genome shotgun (WGS) entry which is preliminary data.</text>
</comment>
<dbReference type="AlphaFoldDB" id="A0A9X1MVL5"/>
<protein>
    <submittedName>
        <fullName evidence="1">Uncharacterized protein</fullName>
    </submittedName>
</protein>
<evidence type="ECO:0000313" key="1">
    <source>
        <dbReference type="EMBL" id="MCD1125353.1"/>
    </source>
</evidence>
<proteinExistence type="predicted"/>
<accession>A0A9X1MVL5</accession>
<dbReference type="Proteomes" id="UP001139171">
    <property type="component" value="Unassembled WGS sequence"/>
</dbReference>
<reference evidence="1" key="1">
    <citation type="submission" date="2021-11" db="EMBL/GenBank/DDBJ databases">
        <title>Jinshanibacter sp. isolated from one year old Eriocheir sinensis.</title>
        <authorList>
            <person name="Li J.-Y."/>
            <person name="He W."/>
            <person name="Gao T.-H."/>
        </authorList>
    </citation>
    <scope>NUCLEOTIDE SEQUENCE</scope>
    <source>
        <strain evidence="1">LJY008</strain>
    </source>
</reference>
<name>A0A9X1MVL5_9GAMM</name>